<evidence type="ECO:0000256" key="1">
    <source>
        <dbReference type="SAM" id="MobiDB-lite"/>
    </source>
</evidence>
<evidence type="ECO:0000313" key="3">
    <source>
        <dbReference type="Proteomes" id="UP000886595"/>
    </source>
</evidence>
<evidence type="ECO:0000313" key="2">
    <source>
        <dbReference type="EMBL" id="KAG2329542.1"/>
    </source>
</evidence>
<name>A0A8X8BCE9_BRACI</name>
<keyword evidence="3" id="KW-1185">Reference proteome</keyword>
<protein>
    <submittedName>
        <fullName evidence="2">Uncharacterized protein</fullName>
    </submittedName>
</protein>
<dbReference type="EMBL" id="JAAMPC010000001">
    <property type="protein sequence ID" value="KAG2329542.1"/>
    <property type="molecule type" value="Genomic_DNA"/>
</dbReference>
<proteinExistence type="predicted"/>
<organism evidence="2 3">
    <name type="scientific">Brassica carinata</name>
    <name type="common">Ethiopian mustard</name>
    <name type="synonym">Abyssinian cabbage</name>
    <dbReference type="NCBI Taxonomy" id="52824"/>
    <lineage>
        <taxon>Eukaryota</taxon>
        <taxon>Viridiplantae</taxon>
        <taxon>Streptophyta</taxon>
        <taxon>Embryophyta</taxon>
        <taxon>Tracheophyta</taxon>
        <taxon>Spermatophyta</taxon>
        <taxon>Magnoliopsida</taxon>
        <taxon>eudicotyledons</taxon>
        <taxon>Gunneridae</taxon>
        <taxon>Pentapetalae</taxon>
        <taxon>rosids</taxon>
        <taxon>malvids</taxon>
        <taxon>Brassicales</taxon>
        <taxon>Brassicaceae</taxon>
        <taxon>Brassiceae</taxon>
        <taxon>Brassica</taxon>
    </lineage>
</organism>
<sequence length="133" mass="15062">MLLLLSPRQPSPPHFFSTAVLRLSHPLLLHLPFPLTQLHQTLTPPLPALDPPLFFSFNSTGAFSALPFRLKCRDGDSKEKERSSIKLVLCNPPPLIKGFSDDLKTGEEDDDMPQGTLSQHLFHWKEEERKPLD</sequence>
<reference evidence="2 3" key="1">
    <citation type="submission" date="2020-02" db="EMBL/GenBank/DDBJ databases">
        <authorList>
            <person name="Ma Q."/>
            <person name="Huang Y."/>
            <person name="Song X."/>
            <person name="Pei D."/>
        </authorList>
    </citation>
    <scope>NUCLEOTIDE SEQUENCE [LARGE SCALE GENOMIC DNA]</scope>
    <source>
        <strain evidence="2">Sxm20200214</strain>
        <tissue evidence="2">Leaf</tissue>
    </source>
</reference>
<dbReference type="Proteomes" id="UP000886595">
    <property type="component" value="Unassembled WGS sequence"/>
</dbReference>
<dbReference type="AlphaFoldDB" id="A0A8X8BCE9"/>
<gene>
    <name evidence="2" type="ORF">Bca52824_000722</name>
</gene>
<comment type="caution">
    <text evidence="2">The sequence shown here is derived from an EMBL/GenBank/DDBJ whole genome shotgun (WGS) entry which is preliminary data.</text>
</comment>
<feature type="compositionally biased region" description="Basic and acidic residues" evidence="1">
    <location>
        <begin position="123"/>
        <end position="133"/>
    </location>
</feature>
<accession>A0A8X8BCE9</accession>
<feature type="region of interest" description="Disordered" evidence="1">
    <location>
        <begin position="99"/>
        <end position="133"/>
    </location>
</feature>